<comment type="caution">
    <text evidence="2">The sequence shown here is derived from an EMBL/GenBank/DDBJ whole genome shotgun (WGS) entry which is preliminary data.</text>
</comment>
<evidence type="ECO:0000313" key="2">
    <source>
        <dbReference type="EMBL" id="MPC80215.1"/>
    </source>
</evidence>
<feature type="region of interest" description="Disordered" evidence="1">
    <location>
        <begin position="108"/>
        <end position="129"/>
    </location>
</feature>
<organism evidence="2 3">
    <name type="scientific">Portunus trituberculatus</name>
    <name type="common">Swimming crab</name>
    <name type="synonym">Neptunus trituberculatus</name>
    <dbReference type="NCBI Taxonomy" id="210409"/>
    <lineage>
        <taxon>Eukaryota</taxon>
        <taxon>Metazoa</taxon>
        <taxon>Ecdysozoa</taxon>
        <taxon>Arthropoda</taxon>
        <taxon>Crustacea</taxon>
        <taxon>Multicrustacea</taxon>
        <taxon>Malacostraca</taxon>
        <taxon>Eumalacostraca</taxon>
        <taxon>Eucarida</taxon>
        <taxon>Decapoda</taxon>
        <taxon>Pleocyemata</taxon>
        <taxon>Brachyura</taxon>
        <taxon>Eubrachyura</taxon>
        <taxon>Portunoidea</taxon>
        <taxon>Portunidae</taxon>
        <taxon>Portuninae</taxon>
        <taxon>Portunus</taxon>
    </lineage>
</organism>
<keyword evidence="3" id="KW-1185">Reference proteome</keyword>
<dbReference type="Proteomes" id="UP000324222">
    <property type="component" value="Unassembled WGS sequence"/>
</dbReference>
<name>A0A5B7IDB8_PORTR</name>
<proteinExistence type="predicted"/>
<accession>A0A5B7IDB8</accession>
<protein>
    <submittedName>
        <fullName evidence="2">Uncharacterized protein</fullName>
    </submittedName>
</protein>
<evidence type="ECO:0000256" key="1">
    <source>
        <dbReference type="SAM" id="MobiDB-lite"/>
    </source>
</evidence>
<evidence type="ECO:0000313" key="3">
    <source>
        <dbReference type="Proteomes" id="UP000324222"/>
    </source>
</evidence>
<dbReference type="AlphaFoldDB" id="A0A5B7IDB8"/>
<dbReference type="EMBL" id="VSRR010053382">
    <property type="protein sequence ID" value="MPC80215.1"/>
    <property type="molecule type" value="Genomic_DNA"/>
</dbReference>
<reference evidence="2 3" key="1">
    <citation type="submission" date="2019-05" db="EMBL/GenBank/DDBJ databases">
        <title>Another draft genome of Portunus trituberculatus and its Hox gene families provides insights of decapod evolution.</title>
        <authorList>
            <person name="Jeong J.-H."/>
            <person name="Song I."/>
            <person name="Kim S."/>
            <person name="Choi T."/>
            <person name="Kim D."/>
            <person name="Ryu S."/>
            <person name="Kim W."/>
        </authorList>
    </citation>
    <scope>NUCLEOTIDE SEQUENCE [LARGE SCALE GENOMIC DNA]</scope>
    <source>
        <tissue evidence="2">Muscle</tissue>
    </source>
</reference>
<gene>
    <name evidence="2" type="ORF">E2C01_074787</name>
</gene>
<sequence length="129" mass="14486">MHISTPHHATPRHATPRHHVRQLTSLSAISSHPRPRHANITPSTPLHTALPYTSQHHLNITLHHPTLLYSLRKSPVTYHFHITIIHALHKHHPHTPLHQTTIHLSATHQQSLSSITSQTRQASPGGQPS</sequence>